<organism evidence="1 2">
    <name type="scientific">Yersinia intermedia</name>
    <dbReference type="NCBI Taxonomy" id="631"/>
    <lineage>
        <taxon>Bacteria</taxon>
        <taxon>Pseudomonadati</taxon>
        <taxon>Pseudomonadota</taxon>
        <taxon>Gammaproteobacteria</taxon>
        <taxon>Enterobacterales</taxon>
        <taxon>Yersiniaceae</taxon>
        <taxon>Yersinia</taxon>
    </lineage>
</organism>
<dbReference type="Proteomes" id="UP000043316">
    <property type="component" value="Unassembled WGS sequence"/>
</dbReference>
<name>A0A0H5LWY4_YERIN</name>
<evidence type="ECO:0000313" key="1">
    <source>
        <dbReference type="EMBL" id="CRY55669.1"/>
    </source>
</evidence>
<dbReference type="EMBL" id="CWJI01000007">
    <property type="protein sequence ID" value="CRY55669.1"/>
    <property type="molecule type" value="Genomic_DNA"/>
</dbReference>
<dbReference type="PIRSF" id="PIRSF039032">
    <property type="entry name" value="HigB-2"/>
    <property type="match status" value="1"/>
</dbReference>
<accession>A0A0H5LWY4</accession>
<reference evidence="2" key="1">
    <citation type="submission" date="2015-03" db="EMBL/GenBank/DDBJ databases">
        <authorList>
            <consortium name="Pathogen Informatics"/>
        </authorList>
    </citation>
    <scope>NUCLEOTIDE SEQUENCE [LARGE SCALE GENOMIC DNA]</scope>
    <source>
        <strain evidence="2">R148</strain>
    </source>
</reference>
<proteinExistence type="predicted"/>
<evidence type="ECO:0000313" key="2">
    <source>
        <dbReference type="Proteomes" id="UP000043316"/>
    </source>
</evidence>
<dbReference type="GeneID" id="61817355"/>
<protein>
    <submittedName>
        <fullName evidence="1">Uncharacterized protein conserved in bacteria</fullName>
    </submittedName>
</protein>
<dbReference type="RefSeq" id="WP_019212717.1">
    <property type="nucleotide sequence ID" value="NZ_CWJI01000007.1"/>
</dbReference>
<dbReference type="InterPro" id="IPR009387">
    <property type="entry name" value="HigB-2"/>
</dbReference>
<dbReference type="Pfam" id="PF06296">
    <property type="entry name" value="RelE"/>
    <property type="match status" value="1"/>
</dbReference>
<sequence length="111" mass="12820">MDFLQFIETPFFSKQREVLLTEDEFRELQQVLLLNPSSGALIVGTGGVRKVRFAIGQKGKRGGVRIIYYYQEPQSRIWLFTVYPKNQKDTLTSSEKQQFKDVIIQIKGSMA</sequence>
<dbReference type="AlphaFoldDB" id="A0A0H5LWY4"/>
<gene>
    <name evidence="1" type="ORF">ERS008476_02670</name>
</gene>